<name>A0A6A2XCL3_HIBSY</name>
<dbReference type="GO" id="GO:0005737">
    <property type="term" value="C:cytoplasm"/>
    <property type="evidence" value="ECO:0007669"/>
    <property type="project" value="TreeGrafter"/>
</dbReference>
<dbReference type="PANTHER" id="PTHR43557">
    <property type="entry name" value="APOPTOSIS-INDUCING FACTOR 1"/>
    <property type="match status" value="1"/>
</dbReference>
<accession>A0A6A2XCL3</accession>
<evidence type="ECO:0000256" key="2">
    <source>
        <dbReference type="ARBA" id="ARBA00022827"/>
    </source>
</evidence>
<dbReference type="EMBL" id="VEPZ02001428">
    <property type="protein sequence ID" value="KAE8673363.1"/>
    <property type="molecule type" value="Genomic_DNA"/>
</dbReference>
<dbReference type="Pfam" id="PF07992">
    <property type="entry name" value="Pyr_redox_2"/>
    <property type="match status" value="1"/>
</dbReference>
<keyword evidence="5" id="KW-0687">Ribonucleoprotein</keyword>
<dbReference type="GO" id="GO:0016651">
    <property type="term" value="F:oxidoreductase activity, acting on NAD(P)H"/>
    <property type="evidence" value="ECO:0007669"/>
    <property type="project" value="TreeGrafter"/>
</dbReference>
<keyword evidence="2" id="KW-0274">FAD</keyword>
<dbReference type="PANTHER" id="PTHR43557:SF5">
    <property type="entry name" value="MONODEHYDROASCORBATE REDUCTASE 1, PEROXISOMAL"/>
    <property type="match status" value="1"/>
</dbReference>
<dbReference type="InterPro" id="IPR050446">
    <property type="entry name" value="FAD-oxidoreductase/Apoptosis"/>
</dbReference>
<evidence type="ECO:0000313" key="6">
    <source>
        <dbReference type="Proteomes" id="UP000436088"/>
    </source>
</evidence>
<reference evidence="5" key="1">
    <citation type="submission" date="2019-09" db="EMBL/GenBank/DDBJ databases">
        <title>Draft genome information of white flower Hibiscus syriacus.</title>
        <authorList>
            <person name="Kim Y.-M."/>
        </authorList>
    </citation>
    <scope>NUCLEOTIDE SEQUENCE [LARGE SCALE GENOMIC DNA]</scope>
    <source>
        <strain evidence="5">YM2019G1</strain>
    </source>
</reference>
<gene>
    <name evidence="5" type="ORF">F3Y22_tig00111792pilonHSYRG00082</name>
</gene>
<comment type="caution">
    <text evidence="5">The sequence shown here is derived from an EMBL/GenBank/DDBJ whole genome shotgun (WGS) entry which is preliminary data.</text>
</comment>
<sequence>MKLGLTFKEHYEIDGSKEVEPKQNYFSRNFHYVFDELSPLTDNEIVDPVIQDSEKVDFQIGTTAIIENHLNESKCGNLQIEFNFQITEYLTLKSLRLTPKAWFLVIVVTRSTSRRAEAKSRYTFIYRWQRSFKDVFLGGDVAVEYAMREFAKQEVQSGELAIIFEEAVAPHECLAQSKVYFFPKGAATCVGFHVCVESGGEILLLHCSTVIWLTEFRVQGADAKIIVYLREIDGDAKTKRKDKVAIFGGGYIGLELGATMNINNFGVNMMFPEPWCMHQFFILDTSTFYENYYPNKGIKGIEETVAIGFIVKSKRVVKEAELQDGRVLKLTMSLLVGCFEHMRLQWIEISTWMPMDDFRRTNPSKNLEDKVLFRGDDIVMNKRFKESKQVSNYNYYRCPREHMLRRCQGRWMNSFIMHLVV</sequence>
<organism evidence="5 6">
    <name type="scientific">Hibiscus syriacus</name>
    <name type="common">Rose of Sharon</name>
    <dbReference type="NCBI Taxonomy" id="106335"/>
    <lineage>
        <taxon>Eukaryota</taxon>
        <taxon>Viridiplantae</taxon>
        <taxon>Streptophyta</taxon>
        <taxon>Embryophyta</taxon>
        <taxon>Tracheophyta</taxon>
        <taxon>Spermatophyta</taxon>
        <taxon>Magnoliopsida</taxon>
        <taxon>eudicotyledons</taxon>
        <taxon>Gunneridae</taxon>
        <taxon>Pentapetalae</taxon>
        <taxon>rosids</taxon>
        <taxon>malvids</taxon>
        <taxon>Malvales</taxon>
        <taxon>Malvaceae</taxon>
        <taxon>Malvoideae</taxon>
        <taxon>Hibiscus</taxon>
    </lineage>
</organism>
<dbReference type="Gene3D" id="3.50.50.60">
    <property type="entry name" value="FAD/NAD(P)-binding domain"/>
    <property type="match status" value="1"/>
</dbReference>
<keyword evidence="5" id="KW-0689">Ribosomal protein</keyword>
<dbReference type="AlphaFoldDB" id="A0A6A2XCL3"/>
<protein>
    <submittedName>
        <fullName evidence="5">60S acidic ribosomal protein P2-4</fullName>
    </submittedName>
</protein>
<dbReference type="InterPro" id="IPR023753">
    <property type="entry name" value="FAD/NAD-binding_dom"/>
</dbReference>
<keyword evidence="6" id="KW-1185">Reference proteome</keyword>
<dbReference type="GO" id="GO:0005840">
    <property type="term" value="C:ribosome"/>
    <property type="evidence" value="ECO:0007669"/>
    <property type="project" value="UniProtKB-KW"/>
</dbReference>
<proteinExistence type="predicted"/>
<keyword evidence="3" id="KW-0560">Oxidoreductase</keyword>
<feature type="domain" description="FAD/NAD(P)-binding" evidence="4">
    <location>
        <begin position="227"/>
        <end position="332"/>
    </location>
</feature>
<evidence type="ECO:0000256" key="1">
    <source>
        <dbReference type="ARBA" id="ARBA00022630"/>
    </source>
</evidence>
<evidence type="ECO:0000313" key="5">
    <source>
        <dbReference type="EMBL" id="KAE8673363.1"/>
    </source>
</evidence>
<dbReference type="Proteomes" id="UP000436088">
    <property type="component" value="Unassembled WGS sequence"/>
</dbReference>
<evidence type="ECO:0000259" key="4">
    <source>
        <dbReference type="Pfam" id="PF07992"/>
    </source>
</evidence>
<evidence type="ECO:0000256" key="3">
    <source>
        <dbReference type="ARBA" id="ARBA00023002"/>
    </source>
</evidence>
<dbReference type="SUPFAM" id="SSF51905">
    <property type="entry name" value="FAD/NAD(P)-binding domain"/>
    <property type="match status" value="1"/>
</dbReference>
<dbReference type="InterPro" id="IPR036188">
    <property type="entry name" value="FAD/NAD-bd_sf"/>
</dbReference>
<keyword evidence="1" id="KW-0285">Flavoprotein</keyword>